<evidence type="ECO:0000256" key="3">
    <source>
        <dbReference type="ARBA" id="ARBA00022691"/>
    </source>
</evidence>
<dbReference type="InterPro" id="IPR036388">
    <property type="entry name" value="WH-like_DNA-bd_sf"/>
</dbReference>
<keyword evidence="2" id="KW-0808">Transferase</keyword>
<keyword evidence="1" id="KW-0489">Methyltransferase</keyword>
<accession>A0A553HIS3</accession>
<dbReference type="SUPFAM" id="SSF46785">
    <property type="entry name" value="Winged helix' DNA-binding domain"/>
    <property type="match status" value="1"/>
</dbReference>
<dbReference type="GO" id="GO:0008171">
    <property type="term" value="F:O-methyltransferase activity"/>
    <property type="evidence" value="ECO:0007669"/>
    <property type="project" value="InterPro"/>
</dbReference>
<reference evidence="6" key="1">
    <citation type="submission" date="2019-06" db="EMBL/GenBank/DDBJ databases">
        <title>Draft genome sequence of the griseofulvin-producing fungus Xylaria cubensis strain G536.</title>
        <authorList>
            <person name="Mead M.E."/>
            <person name="Raja H.A."/>
            <person name="Steenwyk J.L."/>
            <person name="Knowles S.L."/>
            <person name="Oberlies N.H."/>
            <person name="Rokas A."/>
        </authorList>
    </citation>
    <scope>NUCLEOTIDE SEQUENCE [LARGE SCALE GENOMIC DNA]</scope>
    <source>
        <strain evidence="6">G536</strain>
    </source>
</reference>
<proteinExistence type="predicted"/>
<name>A0A553HIS3_9PEZI</name>
<comment type="caution">
    <text evidence="5">The sequence shown here is derived from an EMBL/GenBank/DDBJ whole genome shotgun (WGS) entry which is preliminary data.</text>
</comment>
<dbReference type="PROSITE" id="PS51683">
    <property type="entry name" value="SAM_OMT_II"/>
    <property type="match status" value="1"/>
</dbReference>
<dbReference type="InterPro" id="IPR036390">
    <property type="entry name" value="WH_DNA-bd_sf"/>
</dbReference>
<dbReference type="EMBL" id="VFLP01000114">
    <property type="protein sequence ID" value="TRX87852.1"/>
    <property type="molecule type" value="Genomic_DNA"/>
</dbReference>
<dbReference type="GO" id="GO:0032259">
    <property type="term" value="P:methylation"/>
    <property type="evidence" value="ECO:0007669"/>
    <property type="project" value="UniProtKB-KW"/>
</dbReference>
<dbReference type="PANTHER" id="PTHR43712">
    <property type="entry name" value="PUTATIVE (AFU_ORTHOLOGUE AFUA_4G14580)-RELATED"/>
    <property type="match status" value="1"/>
</dbReference>
<dbReference type="InterPro" id="IPR016461">
    <property type="entry name" value="COMT-like"/>
</dbReference>
<dbReference type="InterPro" id="IPR001077">
    <property type="entry name" value="COMT_C"/>
</dbReference>
<dbReference type="InterPro" id="IPR029063">
    <property type="entry name" value="SAM-dependent_MTases_sf"/>
</dbReference>
<evidence type="ECO:0000313" key="5">
    <source>
        <dbReference type="EMBL" id="TRX87852.1"/>
    </source>
</evidence>
<keyword evidence="3" id="KW-0949">S-adenosyl-L-methionine</keyword>
<dbReference type="SUPFAM" id="SSF53335">
    <property type="entry name" value="S-adenosyl-L-methionine-dependent methyltransferases"/>
    <property type="match status" value="1"/>
</dbReference>
<evidence type="ECO:0000313" key="6">
    <source>
        <dbReference type="Proteomes" id="UP000319160"/>
    </source>
</evidence>
<dbReference type="OrthoDB" id="2410195at2759"/>
<organism evidence="5 6">
    <name type="scientific">Xylaria flabelliformis</name>
    <dbReference type="NCBI Taxonomy" id="2512241"/>
    <lineage>
        <taxon>Eukaryota</taxon>
        <taxon>Fungi</taxon>
        <taxon>Dikarya</taxon>
        <taxon>Ascomycota</taxon>
        <taxon>Pezizomycotina</taxon>
        <taxon>Sordariomycetes</taxon>
        <taxon>Xylariomycetidae</taxon>
        <taxon>Xylariales</taxon>
        <taxon>Xylariaceae</taxon>
        <taxon>Xylaria</taxon>
    </lineage>
</organism>
<sequence>MAFKKDDAVRLAEGLESLLEDFDPDTLDYSTRRRLSEAARKLSLATEAPGDTVHRIAHSSFQLPLALIGVETGLFDILSDLNGGTATNDELAKKTSIDPALLRRLLRYYQSFGIISQSNDTEYGGNNITRALVTLGGRSALPFIFAAIAPAINAMPQFFRENKYANITDPAVLPFHQGHNTTEPAFNWLNERPEVLKSFMGWMAGQRDGLPTFLSAVDFDAEFAKGAEASTPVFVDVGGSMGHQCIAVRQRYPELVGRVVLQDLPETIEKVKASPLPGFEQIEAMEHDFFTPQPLRGARAYYFRNVLHDWPDAKCIEILQNIKPAMTAESRILIDEMILPEKDAPWRATQQDFIMGACQAAQERSHGEWVKLFENAGFKIERMWKYTEELSDYLIALVPK</sequence>
<feature type="domain" description="O-methyltransferase C-terminal" evidence="4">
    <location>
        <begin position="232"/>
        <end position="379"/>
    </location>
</feature>
<gene>
    <name evidence="5" type="ORF">FHL15_011241</name>
</gene>
<keyword evidence="6" id="KW-1185">Reference proteome</keyword>
<dbReference type="Proteomes" id="UP000319160">
    <property type="component" value="Unassembled WGS sequence"/>
</dbReference>
<evidence type="ECO:0000259" key="4">
    <source>
        <dbReference type="Pfam" id="PF00891"/>
    </source>
</evidence>
<dbReference type="Gene3D" id="3.40.50.150">
    <property type="entry name" value="Vaccinia Virus protein VP39"/>
    <property type="match status" value="1"/>
</dbReference>
<dbReference type="AlphaFoldDB" id="A0A553HIS3"/>
<dbReference type="Gene3D" id="1.10.10.10">
    <property type="entry name" value="Winged helix-like DNA-binding domain superfamily/Winged helix DNA-binding domain"/>
    <property type="match status" value="1"/>
</dbReference>
<evidence type="ECO:0000256" key="2">
    <source>
        <dbReference type="ARBA" id="ARBA00022679"/>
    </source>
</evidence>
<dbReference type="Pfam" id="PF00891">
    <property type="entry name" value="Methyltransf_2"/>
    <property type="match status" value="1"/>
</dbReference>
<evidence type="ECO:0000256" key="1">
    <source>
        <dbReference type="ARBA" id="ARBA00022603"/>
    </source>
</evidence>
<protein>
    <recommendedName>
        <fullName evidence="4">O-methyltransferase C-terminal domain-containing protein</fullName>
    </recommendedName>
</protein>
<dbReference type="PANTHER" id="PTHR43712:SF1">
    <property type="entry name" value="HYPOTHETICAL O-METHYLTRANSFERASE (EUROFUNG)-RELATED"/>
    <property type="match status" value="1"/>
</dbReference>